<dbReference type="InterPro" id="IPR024474">
    <property type="entry name" value="Znf_dom_IS66"/>
</dbReference>
<protein>
    <submittedName>
        <fullName evidence="4">IS66 family transposase</fullName>
    </submittedName>
</protein>
<dbReference type="Pfam" id="PF13005">
    <property type="entry name" value="zf-IS66"/>
    <property type="match status" value="1"/>
</dbReference>
<reference evidence="4 5" key="1">
    <citation type="submission" date="2016-10" db="EMBL/GenBank/DDBJ databases">
        <title>Comparative genomics of Pseudomonas syringae.</title>
        <authorList>
            <person name="Hulin M.T."/>
        </authorList>
    </citation>
    <scope>NUCLEOTIDE SEQUENCE [LARGE SCALE GENOMIC DNA]</scope>
    <source>
        <strain evidence="5">R2-5255</strain>
    </source>
</reference>
<feature type="domain" description="Transposase IS66 zinc-finger binding" evidence="2">
    <location>
        <begin position="30"/>
        <end position="71"/>
    </location>
</feature>
<evidence type="ECO:0000313" key="5">
    <source>
        <dbReference type="Proteomes" id="UP000237477"/>
    </source>
</evidence>
<dbReference type="Proteomes" id="UP000237477">
    <property type="component" value="Unassembled WGS sequence"/>
</dbReference>
<gene>
    <name evidence="4" type="ORF">BKM26_27730</name>
</gene>
<dbReference type="InterPro" id="IPR052344">
    <property type="entry name" value="Transposase-related"/>
</dbReference>
<dbReference type="PANTHER" id="PTHR33678">
    <property type="entry name" value="BLL1576 PROTEIN"/>
    <property type="match status" value="1"/>
</dbReference>
<evidence type="ECO:0000259" key="1">
    <source>
        <dbReference type="Pfam" id="PF03050"/>
    </source>
</evidence>
<evidence type="ECO:0000259" key="2">
    <source>
        <dbReference type="Pfam" id="PF13005"/>
    </source>
</evidence>
<dbReference type="PANTHER" id="PTHR33678:SF1">
    <property type="entry name" value="BLL1576 PROTEIN"/>
    <property type="match status" value="1"/>
</dbReference>
<organism evidence="4 5">
    <name type="scientific">Pseudomonas avellanae pv. morsprunorum</name>
    <dbReference type="NCBI Taxonomy" id="3380385"/>
    <lineage>
        <taxon>Bacteria</taxon>
        <taxon>Pseudomonadati</taxon>
        <taxon>Pseudomonadota</taxon>
        <taxon>Gammaproteobacteria</taxon>
        <taxon>Pseudomonadales</taxon>
        <taxon>Pseudomonadaceae</taxon>
        <taxon>Pseudomonas</taxon>
    </lineage>
</organism>
<evidence type="ECO:0000313" key="4">
    <source>
        <dbReference type="EMBL" id="POC82006.1"/>
    </source>
</evidence>
<dbReference type="Pfam" id="PF13817">
    <property type="entry name" value="DDE_Tnp_IS66_C"/>
    <property type="match status" value="1"/>
</dbReference>
<evidence type="ECO:0000259" key="3">
    <source>
        <dbReference type="Pfam" id="PF13817"/>
    </source>
</evidence>
<proteinExistence type="predicted"/>
<accession>A0ABX4YPZ1</accession>
<dbReference type="EMBL" id="MLEC01000092">
    <property type="protein sequence ID" value="POC82006.1"/>
    <property type="molecule type" value="Genomic_DNA"/>
</dbReference>
<dbReference type="InterPro" id="IPR039552">
    <property type="entry name" value="IS66_C"/>
</dbReference>
<dbReference type="NCBIfam" id="NF033517">
    <property type="entry name" value="transpos_IS66"/>
    <property type="match status" value="1"/>
</dbReference>
<feature type="domain" description="Transposase IS66 C-terminal" evidence="3">
    <location>
        <begin position="378"/>
        <end position="416"/>
    </location>
</feature>
<sequence>MESERFETSPNETDEAIVLTVHELPDHQLTCACGCRKHVISEETSEQLDIVPMQIRVIKHIRKVYGCRGCETAPVTADKPAQLIEKSMASPSVLAMLLTTKYVDGLPLHRFETVLSRHDIEIPRQTLARWVIQCSEHFQPLLNLMRDRLFESPFIHCDETRVQVLKEPDRDPTSQSWMWVQASGPPDRKVVLFDYTSSRAQEVPLCLLESYRGYVMTDDYAGYNALALQPGVERLACMAHVRRKFVEAKKVQPQGKTGRADVALASINKLYGIERELKDVSDEQRYIGRQEKSLPELAKLKAWMEKTQPQVTSQSALGKAVNYLANNWTRLERYIEAGFLPIDNNAAERAIRPFAIGRKAWLFSDTPKGATASAQIYSLVETAKLNDQEPYTWLRHVLERLPHAASVEDYEALLPWNCSPEMPQ</sequence>
<keyword evidence="5" id="KW-1185">Reference proteome</keyword>
<dbReference type="InterPro" id="IPR004291">
    <property type="entry name" value="Transposase_IS66_central"/>
</dbReference>
<dbReference type="Pfam" id="PF03050">
    <property type="entry name" value="DDE_Tnp_IS66"/>
    <property type="match status" value="1"/>
</dbReference>
<comment type="caution">
    <text evidence="4">The sequence shown here is derived from an EMBL/GenBank/DDBJ whole genome shotgun (WGS) entry which is preliminary data.</text>
</comment>
<feature type="domain" description="Transposase IS66 central" evidence="1">
    <location>
        <begin position="86"/>
        <end position="371"/>
    </location>
</feature>
<name>A0ABX4YPZ1_9PSED</name>